<dbReference type="Pfam" id="PF01978">
    <property type="entry name" value="TrmB"/>
    <property type="match status" value="1"/>
</dbReference>
<dbReference type="RefSeq" id="WP_012106572.1">
    <property type="nucleotide sequence ID" value="NC_009712.1"/>
</dbReference>
<reference evidence="5" key="1">
    <citation type="journal article" date="2015" name="Microbiology">
        <title>Genome of Methanoregula boonei 6A8 reveals adaptations to oligotrophic peatland environments.</title>
        <authorList>
            <person name="Braeuer S."/>
            <person name="Cadillo-Quiroz H."/>
            <person name="Kyrpides N."/>
            <person name="Woyke T."/>
            <person name="Goodwin L."/>
            <person name="Detter C."/>
            <person name="Podell S."/>
            <person name="Yavitt J.B."/>
            <person name="Zinder S.H."/>
        </authorList>
    </citation>
    <scope>NUCLEOTIDE SEQUENCE [LARGE SCALE GENOMIC DNA]</scope>
    <source>
        <strain evidence="5">DSM 21154 / JCM 14090 / 6A8</strain>
    </source>
</reference>
<protein>
    <submittedName>
        <fullName evidence="4">Transcriptional regulator, TrmB</fullName>
    </submittedName>
</protein>
<dbReference type="OrthoDB" id="30795at2157"/>
<feature type="domain" description="Transcription regulator TrmB N-terminal" evidence="3">
    <location>
        <begin position="12"/>
        <end position="78"/>
    </location>
</feature>
<dbReference type="PANTHER" id="PTHR34293:SF1">
    <property type="entry name" value="HTH-TYPE TRANSCRIPTIONAL REGULATOR TRMBL2"/>
    <property type="match status" value="1"/>
</dbReference>
<dbReference type="InterPro" id="IPR002831">
    <property type="entry name" value="Tscrpt_reg_TrmB_N"/>
</dbReference>
<dbReference type="InterPro" id="IPR036388">
    <property type="entry name" value="WH-like_DNA-bd_sf"/>
</dbReference>
<dbReference type="eggNOG" id="arCOG02037">
    <property type="taxonomic scope" value="Archaea"/>
</dbReference>
<feature type="coiled-coil region" evidence="1">
    <location>
        <begin position="86"/>
        <end position="113"/>
    </location>
</feature>
<dbReference type="EMBL" id="CP000780">
    <property type="protein sequence ID" value="ABS55545.1"/>
    <property type="molecule type" value="Genomic_DNA"/>
</dbReference>
<organism evidence="4 5">
    <name type="scientific">Methanoregula boonei (strain DSM 21154 / JCM 14090 / 6A8)</name>
    <dbReference type="NCBI Taxonomy" id="456442"/>
    <lineage>
        <taxon>Archaea</taxon>
        <taxon>Methanobacteriati</taxon>
        <taxon>Methanobacteriota</taxon>
        <taxon>Stenosarchaea group</taxon>
        <taxon>Methanomicrobia</taxon>
        <taxon>Methanomicrobiales</taxon>
        <taxon>Methanoregulaceae</taxon>
        <taxon>Methanoregula</taxon>
    </lineage>
</organism>
<gene>
    <name evidence="4" type="ordered locus">Mboo_1027</name>
</gene>
<sequence length="290" mass="32293">MESVSPDLVKALNELGLSTTEAVVYAALVLYDNAEAKDLIEYLSLSKPSVYEALDRLSDIGLAVKRVSKPARYSPVSPHLAIDLILGSHRKAADRALAELEKLEHLKVGTEKEEALWTIYGDKSTEYKIRDLFRKAKKEIGCMIGERYLPCLEDIHIKDIPLQLLVISEKPGLEQKLKEQFPGKKASIRVISPAAFSTPPPFAPPEFKEMQKLMTVENILELIVDNEEMLLVPPFITNTISVLNTRNKGAVLQIKMMNQMNWKRFIKGGEGDAFPSSPQPAPGKNQKPGS</sequence>
<dbReference type="HOGENOM" id="CLU_083530_0_0_2"/>
<dbReference type="GeneID" id="25393911"/>
<dbReference type="STRING" id="456442.Mboo_1027"/>
<dbReference type="InterPro" id="IPR051797">
    <property type="entry name" value="TrmB-like"/>
</dbReference>
<dbReference type="Proteomes" id="UP000002408">
    <property type="component" value="Chromosome"/>
</dbReference>
<dbReference type="AlphaFoldDB" id="A7I734"/>
<evidence type="ECO:0000259" key="3">
    <source>
        <dbReference type="Pfam" id="PF01978"/>
    </source>
</evidence>
<evidence type="ECO:0000256" key="2">
    <source>
        <dbReference type="SAM" id="MobiDB-lite"/>
    </source>
</evidence>
<dbReference type="PANTHER" id="PTHR34293">
    <property type="entry name" value="HTH-TYPE TRANSCRIPTIONAL REGULATOR TRMBL2"/>
    <property type="match status" value="1"/>
</dbReference>
<dbReference type="Gene3D" id="1.10.10.10">
    <property type="entry name" value="Winged helix-like DNA-binding domain superfamily/Winged helix DNA-binding domain"/>
    <property type="match status" value="1"/>
</dbReference>
<evidence type="ECO:0000256" key="1">
    <source>
        <dbReference type="SAM" id="Coils"/>
    </source>
</evidence>
<keyword evidence="5" id="KW-1185">Reference proteome</keyword>
<dbReference type="InterPro" id="IPR036390">
    <property type="entry name" value="WH_DNA-bd_sf"/>
</dbReference>
<keyword evidence="1" id="KW-0175">Coiled coil</keyword>
<feature type="region of interest" description="Disordered" evidence="2">
    <location>
        <begin position="267"/>
        <end position="290"/>
    </location>
</feature>
<proteinExistence type="predicted"/>
<dbReference type="KEGG" id="mbn:Mboo_1027"/>
<evidence type="ECO:0000313" key="4">
    <source>
        <dbReference type="EMBL" id="ABS55545.1"/>
    </source>
</evidence>
<accession>A7I734</accession>
<name>A7I734_METB6</name>
<evidence type="ECO:0000313" key="5">
    <source>
        <dbReference type="Proteomes" id="UP000002408"/>
    </source>
</evidence>
<dbReference type="SUPFAM" id="SSF46785">
    <property type="entry name" value="Winged helix' DNA-binding domain"/>
    <property type="match status" value="1"/>
</dbReference>